<dbReference type="OrthoDB" id="9806961at2"/>
<protein>
    <submittedName>
        <fullName evidence="1">Uncharacterized protein</fullName>
    </submittedName>
</protein>
<organism evidence="1 2">
    <name type="scientific">Lacrimispora xylanisolvens</name>
    <dbReference type="NCBI Taxonomy" id="384636"/>
    <lineage>
        <taxon>Bacteria</taxon>
        <taxon>Bacillati</taxon>
        <taxon>Bacillota</taxon>
        <taxon>Clostridia</taxon>
        <taxon>Lachnospirales</taxon>
        <taxon>Lachnospiraceae</taxon>
        <taxon>Lacrimispora</taxon>
    </lineage>
</organism>
<keyword evidence="2" id="KW-1185">Reference proteome</keyword>
<proteinExistence type="predicted"/>
<evidence type="ECO:0000313" key="2">
    <source>
        <dbReference type="Proteomes" id="UP000237749"/>
    </source>
</evidence>
<dbReference type="AlphaFoldDB" id="A0A2S6HSX8"/>
<accession>A0A2S6HSX8</accession>
<reference evidence="1 2" key="1">
    <citation type="submission" date="2018-02" db="EMBL/GenBank/DDBJ databases">
        <title>Genomic Encyclopedia of Archaeal and Bacterial Type Strains, Phase II (KMG-II): from individual species to whole genera.</title>
        <authorList>
            <person name="Goeker M."/>
        </authorList>
    </citation>
    <scope>NUCLEOTIDE SEQUENCE [LARGE SCALE GENOMIC DNA]</scope>
    <source>
        <strain evidence="1 2">DSM 3808</strain>
    </source>
</reference>
<comment type="caution">
    <text evidence="1">The sequence shown here is derived from an EMBL/GenBank/DDBJ whole genome shotgun (WGS) entry which is preliminary data.</text>
</comment>
<name>A0A2S6HSX8_9FIRM</name>
<sequence>MEENLLFTPLDCRKIGYDFSIAGKVVILCASSLPENDRSAENQLYFCTGGFGSKPNPSGRAVFAVSLENGEQTRWSRSDIMGIAKPEILTDHARLQLSQIRPAGALDLKSHQSQYSGYCFLPDGRYTSGVWLCSQKEMQEFIEMQMDYQHKIMICDRNDFCVFEMQEGKLLYPTQEMLEAHQKEQEQNCGMEFKL</sequence>
<dbReference type="RefSeq" id="WP_104437383.1">
    <property type="nucleotide sequence ID" value="NZ_PTJA01000006.1"/>
</dbReference>
<gene>
    <name evidence="1" type="ORF">BXY41_106300</name>
</gene>
<evidence type="ECO:0000313" key="1">
    <source>
        <dbReference type="EMBL" id="PPK80709.1"/>
    </source>
</evidence>
<dbReference type="Proteomes" id="UP000237749">
    <property type="component" value="Unassembled WGS sequence"/>
</dbReference>
<dbReference type="EMBL" id="PTJA01000006">
    <property type="protein sequence ID" value="PPK80709.1"/>
    <property type="molecule type" value="Genomic_DNA"/>
</dbReference>